<dbReference type="InterPro" id="IPR025748">
    <property type="entry name" value="PrcB_C_dom"/>
</dbReference>
<protein>
    <recommendedName>
        <fullName evidence="1">PrcB C-terminal domain-containing protein</fullName>
    </recommendedName>
</protein>
<dbReference type="PATRIC" id="fig|761659.10.peg.3178"/>
<accession>D5HCT0</accession>
<dbReference type="Proteomes" id="UP000000933">
    <property type="component" value="Chromosome"/>
</dbReference>
<reference evidence="2 3" key="1">
    <citation type="journal article" date="2010" name="ISME J.">
        <title>Fine-scale evolution: genomic, phenotypic and ecological differentiation in two coexisting Salinibacter ruber strains.</title>
        <authorList>
            <person name="Pena A."/>
            <person name="Teeling H."/>
            <person name="Huerta-Cepas J."/>
            <person name="Santos F."/>
            <person name="Yarza P."/>
            <person name="Brito-Echeverria J."/>
            <person name="Lucio M."/>
            <person name="Schmitt-Kopplin P."/>
            <person name="Meseguer I."/>
            <person name="Schenowitz C."/>
            <person name="Dossat C."/>
            <person name="Barbe V."/>
            <person name="Dopazo J."/>
            <person name="Rossello-Mora R."/>
            <person name="Schuler M."/>
            <person name="Glockner F.O."/>
            <person name="Amann R."/>
            <person name="Gabaldon T."/>
            <person name="Anton J."/>
        </authorList>
    </citation>
    <scope>NUCLEOTIDE SEQUENCE [LARGE SCALE GENOMIC DNA]</scope>
    <source>
        <strain evidence="2 3">M8</strain>
    </source>
</reference>
<feature type="domain" description="PrcB C-terminal" evidence="1">
    <location>
        <begin position="116"/>
        <end position="174"/>
    </location>
</feature>
<dbReference type="HOGENOM" id="CLU_1509548_0_0_10"/>
<name>D5HCT0_SALRM</name>
<gene>
    <name evidence="2" type="ordered locus">SRM_02914</name>
</gene>
<dbReference type="AlphaFoldDB" id="D5HCT0"/>
<reference evidence="3" key="2">
    <citation type="submission" date="2010-04" db="EMBL/GenBank/DDBJ databases">
        <title>Genome sequence of Salinibacter ruber M8.</title>
        <authorList>
            <consortium name="Genoscope"/>
        </authorList>
    </citation>
    <scope>NUCLEOTIDE SEQUENCE [LARGE SCALE GENOMIC DNA]</scope>
    <source>
        <strain evidence="3">M8</strain>
    </source>
</reference>
<dbReference type="EMBL" id="FP565814">
    <property type="protein sequence ID" value="CBH25835.1"/>
    <property type="molecule type" value="Genomic_DNA"/>
</dbReference>
<dbReference type="Pfam" id="PF14343">
    <property type="entry name" value="PrcB_C"/>
    <property type="match status" value="1"/>
</dbReference>
<evidence type="ECO:0000313" key="2">
    <source>
        <dbReference type="EMBL" id="CBH25835.1"/>
    </source>
</evidence>
<organism evidence="2 3">
    <name type="scientific">Salinibacter ruber (strain M8)</name>
    <dbReference type="NCBI Taxonomy" id="761659"/>
    <lineage>
        <taxon>Bacteria</taxon>
        <taxon>Pseudomonadati</taxon>
        <taxon>Rhodothermota</taxon>
        <taxon>Rhodothermia</taxon>
        <taxon>Rhodothermales</taxon>
        <taxon>Salinibacteraceae</taxon>
        <taxon>Salinibacter</taxon>
    </lineage>
</organism>
<evidence type="ECO:0000259" key="1">
    <source>
        <dbReference type="Pfam" id="PF14343"/>
    </source>
</evidence>
<sequence>MQHDGAPRTGRWTLLQAPLVLGMLFLLMGGCNSVGSDPTDETSFNTEVETQTVATGAVDTEELDKGTYGKIVEGTQVVLRSEDELAAFWAELHGGSTSAGGDALPDPPQVDFETQIVVGVVLGERSTGGYSVDIDRVMANEDQGTMRVEYTRIEPGDACVVTQALTSPYVLATVDLQDEPVDSGDEVMFARSEQTRSC</sequence>
<dbReference type="KEGG" id="srm:SRM_02914"/>
<evidence type="ECO:0000313" key="3">
    <source>
        <dbReference type="Proteomes" id="UP000000933"/>
    </source>
</evidence>
<proteinExistence type="predicted"/>